<gene>
    <name evidence="2" type="ORF">NDU88_003909</name>
</gene>
<feature type="region of interest" description="Disordered" evidence="1">
    <location>
        <begin position="119"/>
        <end position="142"/>
    </location>
</feature>
<sequence length="142" mass="15508">MEGAAPGVPGGAGGACGLYESGQAQRDRAVKLDGRYQDPVTANAVPIVSKGDKLEKPEEPELRKTFMDSLDSLQVSHDRTDILYKAYESTLKQTSLEQCLQEANQSYLASQACSRQHPEGQIQCRRDTRPLQSNLAQNSRVG</sequence>
<reference evidence="2" key="1">
    <citation type="journal article" date="2022" name="bioRxiv">
        <title>Sequencing and chromosome-scale assembly of the giantPleurodeles waltlgenome.</title>
        <authorList>
            <person name="Brown T."/>
            <person name="Elewa A."/>
            <person name="Iarovenko S."/>
            <person name="Subramanian E."/>
            <person name="Araus A.J."/>
            <person name="Petzold A."/>
            <person name="Susuki M."/>
            <person name="Suzuki K.-i.T."/>
            <person name="Hayashi T."/>
            <person name="Toyoda A."/>
            <person name="Oliveira C."/>
            <person name="Osipova E."/>
            <person name="Leigh N.D."/>
            <person name="Simon A."/>
            <person name="Yun M.H."/>
        </authorList>
    </citation>
    <scope>NUCLEOTIDE SEQUENCE</scope>
    <source>
        <strain evidence="2">20211129_DDA</strain>
        <tissue evidence="2">Liver</tissue>
    </source>
</reference>
<comment type="caution">
    <text evidence="2">The sequence shown here is derived from an EMBL/GenBank/DDBJ whole genome shotgun (WGS) entry which is preliminary data.</text>
</comment>
<dbReference type="Proteomes" id="UP001066276">
    <property type="component" value="Chromosome 2_2"/>
</dbReference>
<proteinExistence type="predicted"/>
<organism evidence="2 3">
    <name type="scientific">Pleurodeles waltl</name>
    <name type="common">Iberian ribbed newt</name>
    <dbReference type="NCBI Taxonomy" id="8319"/>
    <lineage>
        <taxon>Eukaryota</taxon>
        <taxon>Metazoa</taxon>
        <taxon>Chordata</taxon>
        <taxon>Craniata</taxon>
        <taxon>Vertebrata</taxon>
        <taxon>Euteleostomi</taxon>
        <taxon>Amphibia</taxon>
        <taxon>Batrachia</taxon>
        <taxon>Caudata</taxon>
        <taxon>Salamandroidea</taxon>
        <taxon>Salamandridae</taxon>
        <taxon>Pleurodelinae</taxon>
        <taxon>Pleurodeles</taxon>
    </lineage>
</organism>
<keyword evidence="3" id="KW-1185">Reference proteome</keyword>
<dbReference type="AlphaFoldDB" id="A0AAV7V211"/>
<evidence type="ECO:0000313" key="2">
    <source>
        <dbReference type="EMBL" id="KAJ1194621.1"/>
    </source>
</evidence>
<name>A0AAV7V211_PLEWA</name>
<feature type="compositionally biased region" description="Polar residues" evidence="1">
    <location>
        <begin position="130"/>
        <end position="142"/>
    </location>
</feature>
<accession>A0AAV7V211</accession>
<protein>
    <submittedName>
        <fullName evidence="2">Uncharacterized protein</fullName>
    </submittedName>
</protein>
<dbReference type="EMBL" id="JANPWB010000004">
    <property type="protein sequence ID" value="KAJ1194621.1"/>
    <property type="molecule type" value="Genomic_DNA"/>
</dbReference>
<evidence type="ECO:0000313" key="3">
    <source>
        <dbReference type="Proteomes" id="UP001066276"/>
    </source>
</evidence>
<evidence type="ECO:0000256" key="1">
    <source>
        <dbReference type="SAM" id="MobiDB-lite"/>
    </source>
</evidence>